<protein>
    <submittedName>
        <fullName evidence="1">DUF2199 domain-containing protein</fullName>
    </submittedName>
</protein>
<evidence type="ECO:0000313" key="2">
    <source>
        <dbReference type="Proteomes" id="UP001181355"/>
    </source>
</evidence>
<proteinExistence type="predicted"/>
<reference evidence="1" key="1">
    <citation type="submission" date="2023-09" db="EMBL/GenBank/DDBJ databases">
        <title>Undibacterium sp. 20NA77.5 isolated from freshwater.</title>
        <authorList>
            <person name="Le V."/>
            <person name="Ko S.-R."/>
            <person name="Ahn C.-Y."/>
            <person name="Oh H.-M."/>
        </authorList>
    </citation>
    <scope>NUCLEOTIDE SEQUENCE</scope>
    <source>
        <strain evidence="1">20NA77.5</strain>
    </source>
</reference>
<keyword evidence="2" id="KW-1185">Reference proteome</keyword>
<dbReference type="Proteomes" id="UP001181355">
    <property type="component" value="Chromosome"/>
</dbReference>
<sequence length="167" mass="18897">MNGFHCKSCGEYHDEMPRCFGASAPAMWLAMSEEERATRAEISTDQCIIDDQYYFVLGRIALPVLDSPEPFVWLAWISLSESNFLRCSELWDTPGRETEPAYFGWLQSSLPTYTPSTLNLKTSVQTMPIGERPIITIEPSTHPLAIEQLHGITRARVQEIAEFCLHG</sequence>
<dbReference type="Pfam" id="PF09965">
    <property type="entry name" value="DUF2199"/>
    <property type="match status" value="1"/>
</dbReference>
<dbReference type="RefSeq" id="WP_309482365.1">
    <property type="nucleotide sequence ID" value="NZ_CP133720.1"/>
</dbReference>
<name>A0ABY9RJN2_9BURK</name>
<accession>A0ABY9RJN2</accession>
<evidence type="ECO:0000313" key="1">
    <source>
        <dbReference type="EMBL" id="WMW80874.1"/>
    </source>
</evidence>
<organism evidence="1 2">
    <name type="scientific">Undibacterium cyanobacteriorum</name>
    <dbReference type="NCBI Taxonomy" id="3073561"/>
    <lineage>
        <taxon>Bacteria</taxon>
        <taxon>Pseudomonadati</taxon>
        <taxon>Pseudomonadota</taxon>
        <taxon>Betaproteobacteria</taxon>
        <taxon>Burkholderiales</taxon>
        <taxon>Oxalobacteraceae</taxon>
        <taxon>Undibacterium</taxon>
    </lineage>
</organism>
<dbReference type="InterPro" id="IPR018697">
    <property type="entry name" value="DUF2199"/>
</dbReference>
<dbReference type="EMBL" id="CP133720">
    <property type="protein sequence ID" value="WMW80874.1"/>
    <property type="molecule type" value="Genomic_DNA"/>
</dbReference>
<gene>
    <name evidence="1" type="ORF">RF679_01005</name>
</gene>